<dbReference type="CDD" id="cd07385">
    <property type="entry name" value="MPP_YkuE_C"/>
    <property type="match status" value="1"/>
</dbReference>
<feature type="domain" description="Calcineurin-like phosphoesterase" evidence="4">
    <location>
        <begin position="55"/>
        <end position="264"/>
    </location>
</feature>
<dbReference type="Proteomes" id="UP000244926">
    <property type="component" value="Chromosome I"/>
</dbReference>
<dbReference type="SUPFAM" id="SSF56300">
    <property type="entry name" value="Metallo-dependent phosphatases"/>
    <property type="match status" value="1"/>
</dbReference>
<protein>
    <submittedName>
        <fullName evidence="5">Uncharacterized metallophosphoesterase Cj0846,phosphodiesterase YaeI,Calcineurin-like phosphoesterase</fullName>
    </submittedName>
</protein>
<keyword evidence="3" id="KW-0812">Transmembrane</keyword>
<evidence type="ECO:0000256" key="3">
    <source>
        <dbReference type="SAM" id="Phobius"/>
    </source>
</evidence>
<name>A0A2R8FBA3_9CHLA</name>
<proteinExistence type="predicted"/>
<dbReference type="AlphaFoldDB" id="A0A2R8FBA3"/>
<keyword evidence="1" id="KW-0479">Metal-binding</keyword>
<keyword evidence="3" id="KW-1133">Transmembrane helix</keyword>
<accession>A0A2R8FBA3</accession>
<dbReference type="GO" id="GO:0046872">
    <property type="term" value="F:metal ion binding"/>
    <property type="evidence" value="ECO:0007669"/>
    <property type="project" value="UniProtKB-KW"/>
</dbReference>
<dbReference type="InterPro" id="IPR029052">
    <property type="entry name" value="Metallo-depent_PP-like"/>
</dbReference>
<evidence type="ECO:0000256" key="1">
    <source>
        <dbReference type="ARBA" id="ARBA00022723"/>
    </source>
</evidence>
<gene>
    <name evidence="5" type="ORF">C10C_0537</name>
</gene>
<evidence type="ECO:0000313" key="5">
    <source>
        <dbReference type="EMBL" id="SPN73698.1"/>
    </source>
</evidence>
<evidence type="ECO:0000256" key="2">
    <source>
        <dbReference type="ARBA" id="ARBA00022801"/>
    </source>
</evidence>
<dbReference type="GO" id="GO:0008758">
    <property type="term" value="F:UDP-2,3-diacylglucosamine hydrolase activity"/>
    <property type="evidence" value="ECO:0007669"/>
    <property type="project" value="TreeGrafter"/>
</dbReference>
<keyword evidence="3" id="KW-0472">Membrane</keyword>
<evidence type="ECO:0000313" key="6">
    <source>
        <dbReference type="Proteomes" id="UP000244926"/>
    </source>
</evidence>
<sequence length="330" mass="37073">MGVQTTDSFVVFTSISLTAIPLLAFIWASFIEPNWLKKTSITWKLPKKHVHLHNLRIAQISDLHFHKKVPQSFLNKISKSLQNFSPDLIVFCGDLLCRAQIEDSSRLEAFLNTLHAPLGTFAILGNHDYSAYISRNTKGEITCISEKKSHPIRRALAAVIQGLFSSPSYCYDPKLTPQAPHPALINLLKNTPVTLLHNATHVIPEKLNIVGFGDIFAKQFNPEEAFINYNPALPGILLSHNPDTINSLENYPGDFVLSGHSHGPQVTLLWPKFIRTFFERLSGLENPHLARGHFLINGGKQLYVNRGLGGLKRIRFCSPPEICYITCRYD</sequence>
<dbReference type="PANTHER" id="PTHR31302">
    <property type="entry name" value="TRANSMEMBRANE PROTEIN WITH METALLOPHOSPHOESTERASE DOMAIN-RELATED"/>
    <property type="match status" value="1"/>
</dbReference>
<dbReference type="EMBL" id="LT993738">
    <property type="protein sequence ID" value="SPN73698.1"/>
    <property type="molecule type" value="Genomic_DNA"/>
</dbReference>
<keyword evidence="2" id="KW-0378">Hydrolase</keyword>
<dbReference type="InterPro" id="IPR051158">
    <property type="entry name" value="Metallophosphoesterase_sf"/>
</dbReference>
<dbReference type="GO" id="GO:0016020">
    <property type="term" value="C:membrane"/>
    <property type="evidence" value="ECO:0007669"/>
    <property type="project" value="GOC"/>
</dbReference>
<dbReference type="NCBIfam" id="NF033458">
    <property type="entry name" value="lipid_A_LpxG"/>
    <property type="match status" value="1"/>
</dbReference>
<dbReference type="Gene3D" id="3.60.21.10">
    <property type="match status" value="1"/>
</dbReference>
<dbReference type="InterPro" id="IPR004843">
    <property type="entry name" value="Calcineurin-like_PHP"/>
</dbReference>
<dbReference type="Pfam" id="PF00149">
    <property type="entry name" value="Metallophos"/>
    <property type="match status" value="1"/>
</dbReference>
<dbReference type="PANTHER" id="PTHR31302:SF31">
    <property type="entry name" value="PHOSPHODIESTERASE YAEI"/>
    <property type="match status" value="1"/>
</dbReference>
<keyword evidence="6" id="KW-1185">Reference proteome</keyword>
<evidence type="ECO:0000259" key="4">
    <source>
        <dbReference type="Pfam" id="PF00149"/>
    </source>
</evidence>
<organism evidence="5 6">
    <name type="scientific">Chlamydia serpentis</name>
    <dbReference type="NCBI Taxonomy" id="1967782"/>
    <lineage>
        <taxon>Bacteria</taxon>
        <taxon>Pseudomonadati</taxon>
        <taxon>Chlamydiota</taxon>
        <taxon>Chlamydiia</taxon>
        <taxon>Chlamydiales</taxon>
        <taxon>Chlamydiaceae</taxon>
        <taxon>Chlamydia/Chlamydophila group</taxon>
        <taxon>Chlamydia</taxon>
    </lineage>
</organism>
<reference evidence="6" key="1">
    <citation type="submission" date="2017-11" db="EMBL/GenBank/DDBJ databases">
        <authorList>
            <person name="Seth-Smith MB H."/>
        </authorList>
    </citation>
    <scope>NUCLEOTIDE SEQUENCE [LARGE SCALE GENOMIC DNA]</scope>
</reference>
<feature type="transmembrane region" description="Helical" evidence="3">
    <location>
        <begin position="9"/>
        <end position="30"/>
    </location>
</feature>
<dbReference type="GO" id="GO:0009245">
    <property type="term" value="P:lipid A biosynthetic process"/>
    <property type="evidence" value="ECO:0007669"/>
    <property type="project" value="TreeGrafter"/>
</dbReference>
<dbReference type="KEGG" id="csee:C10C_0537"/>